<comment type="caution">
    <text evidence="10">The sequence shown here is derived from an EMBL/GenBank/DDBJ whole genome shotgun (WGS) entry which is preliminary data.</text>
</comment>
<organism evidence="10 11">
    <name type="scientific">Fasciola hepatica</name>
    <name type="common">Liver fluke</name>
    <dbReference type="NCBI Taxonomy" id="6192"/>
    <lineage>
        <taxon>Eukaryota</taxon>
        <taxon>Metazoa</taxon>
        <taxon>Spiralia</taxon>
        <taxon>Lophotrochozoa</taxon>
        <taxon>Platyhelminthes</taxon>
        <taxon>Trematoda</taxon>
        <taxon>Digenea</taxon>
        <taxon>Plagiorchiida</taxon>
        <taxon>Echinostomata</taxon>
        <taxon>Echinostomatoidea</taxon>
        <taxon>Fasciolidae</taxon>
        <taxon>Fasciola</taxon>
    </lineage>
</organism>
<feature type="region of interest" description="Disordered" evidence="7">
    <location>
        <begin position="432"/>
        <end position="510"/>
    </location>
</feature>
<dbReference type="Pfam" id="PF09779">
    <property type="entry name" value="Ima1_N"/>
    <property type="match status" value="1"/>
</dbReference>
<evidence type="ECO:0000256" key="6">
    <source>
        <dbReference type="ARBA" id="ARBA00023242"/>
    </source>
</evidence>
<feature type="region of interest" description="Disordered" evidence="7">
    <location>
        <begin position="524"/>
        <end position="551"/>
    </location>
</feature>
<keyword evidence="6" id="KW-0539">Nucleus</keyword>
<feature type="compositionally biased region" description="Low complexity" evidence="7">
    <location>
        <begin position="530"/>
        <end position="539"/>
    </location>
</feature>
<keyword evidence="3 8" id="KW-0812">Transmembrane</keyword>
<feature type="compositionally biased region" description="Basic residues" evidence="7">
    <location>
        <begin position="540"/>
        <end position="551"/>
    </location>
</feature>
<evidence type="ECO:0000256" key="8">
    <source>
        <dbReference type="SAM" id="Phobius"/>
    </source>
</evidence>
<dbReference type="InterPro" id="IPR018617">
    <property type="entry name" value="Ima1_N"/>
</dbReference>
<feature type="transmembrane region" description="Helical" evidence="8">
    <location>
        <begin position="15"/>
        <end position="35"/>
    </location>
</feature>
<dbReference type="Proteomes" id="UP000230066">
    <property type="component" value="Unassembled WGS sequence"/>
</dbReference>
<dbReference type="GO" id="GO:0005521">
    <property type="term" value="F:lamin binding"/>
    <property type="evidence" value="ECO:0007669"/>
    <property type="project" value="TreeGrafter"/>
</dbReference>
<comment type="subcellular location">
    <subcellularLocation>
        <location evidence="1">Nucleus inner membrane</location>
        <topology evidence="1">Multi-pass membrane protein</topology>
    </subcellularLocation>
</comment>
<keyword evidence="5 8" id="KW-0472">Membrane</keyword>
<name>A0A4E0R900_FASHE</name>
<feature type="domain" description="Ima1 N-terminal" evidence="9">
    <location>
        <begin position="46"/>
        <end position="162"/>
    </location>
</feature>
<dbReference type="InterPro" id="IPR040041">
    <property type="entry name" value="TMEM201"/>
</dbReference>
<feature type="compositionally biased region" description="Polar residues" evidence="7">
    <location>
        <begin position="434"/>
        <end position="455"/>
    </location>
</feature>
<dbReference type="PANTHER" id="PTHR28646">
    <property type="entry name" value="TRANSMEMBRANE PROTEIN 201"/>
    <property type="match status" value="1"/>
</dbReference>
<dbReference type="EMBL" id="JXXN02002214">
    <property type="protein sequence ID" value="THD23315.1"/>
    <property type="molecule type" value="Genomic_DNA"/>
</dbReference>
<evidence type="ECO:0000256" key="7">
    <source>
        <dbReference type="SAM" id="MobiDB-lite"/>
    </source>
</evidence>
<evidence type="ECO:0000313" key="11">
    <source>
        <dbReference type="Proteomes" id="UP000230066"/>
    </source>
</evidence>
<feature type="compositionally biased region" description="Low complexity" evidence="7">
    <location>
        <begin position="456"/>
        <end position="477"/>
    </location>
</feature>
<comment type="similarity">
    <text evidence="2">Belongs to the TMEM201 family.</text>
</comment>
<feature type="transmembrane region" description="Helical" evidence="8">
    <location>
        <begin position="293"/>
        <end position="311"/>
    </location>
</feature>
<feature type="transmembrane region" description="Helical" evidence="8">
    <location>
        <begin position="370"/>
        <end position="393"/>
    </location>
</feature>
<dbReference type="PANTHER" id="PTHR28646:SF1">
    <property type="entry name" value="TRANSMEMBRANE PROTEIN 201"/>
    <property type="match status" value="1"/>
</dbReference>
<feature type="transmembrane region" description="Helical" evidence="8">
    <location>
        <begin position="213"/>
        <end position="231"/>
    </location>
</feature>
<gene>
    <name evidence="10" type="ORF">D915_005759</name>
</gene>
<evidence type="ECO:0000256" key="4">
    <source>
        <dbReference type="ARBA" id="ARBA00022989"/>
    </source>
</evidence>
<evidence type="ECO:0000256" key="3">
    <source>
        <dbReference type="ARBA" id="ARBA00022692"/>
    </source>
</evidence>
<reference evidence="10" key="1">
    <citation type="submission" date="2019-03" db="EMBL/GenBank/DDBJ databases">
        <title>Improved annotation for the trematode Fasciola hepatica.</title>
        <authorList>
            <person name="Choi Y.-J."/>
            <person name="Martin J."/>
            <person name="Mitreva M."/>
        </authorList>
    </citation>
    <scope>NUCLEOTIDE SEQUENCE [LARGE SCALE GENOMIC DNA]</scope>
</reference>
<evidence type="ECO:0000259" key="9">
    <source>
        <dbReference type="Pfam" id="PF09779"/>
    </source>
</evidence>
<dbReference type="GO" id="GO:0030473">
    <property type="term" value="P:nuclear migration along microtubule"/>
    <property type="evidence" value="ECO:0007669"/>
    <property type="project" value="TreeGrafter"/>
</dbReference>
<accession>A0A4E0R900</accession>
<dbReference type="GO" id="GO:0005637">
    <property type="term" value="C:nuclear inner membrane"/>
    <property type="evidence" value="ECO:0007669"/>
    <property type="project" value="UniProtKB-SubCell"/>
</dbReference>
<proteinExistence type="inferred from homology"/>
<keyword evidence="4 8" id="KW-1133">Transmembrane helix</keyword>
<feature type="transmembrane region" description="Helical" evidence="8">
    <location>
        <begin position="331"/>
        <end position="350"/>
    </location>
</feature>
<keyword evidence="11" id="KW-1185">Reference proteome</keyword>
<dbReference type="AlphaFoldDB" id="A0A4E0R900"/>
<sequence>MLDGALLNFSGQGQMFAVFAGIGTVSLIALALRCISSYSAYGVRSVECWFCSHRLSVPRAQVNSFKCPSCGQYNGFTSDGDYNIRIPEQYDARLNRPITSRVPKPFNTQSNVFCDRCAVNQAILVKKIASFEPKNDRWQNEFRSYTRKLECIYSLCRECQAKATARIHQVDSHLLPSFLDWWRKFRQHLPAMSMSLSENSTTQKVDDPYLPKWLCLLMRMAIVSCLVALISEPMLSALEKQLCLVQEGQKRSFGNHMTQLFLLHKSLRSAVLPHCSHLSHYVILCTLPKTGKFAFSLLLFALQLASLIISVHNESNSPRKRSRSHFHVSTLLIDAIILLFALSTLFPIIPDVLAQTNVPHLMHHGRAPPIFLILLVLGLLLSTGAILGLRAWLTSCSNDWRNQRRALTQSWPGCINPDVSCASVSGYAASVSSHRTPQSTDHQSSPVSNLSESPNRITRAAISSTSSSPPRSAFRPSVLTWPPQSRNTPWAPSFSTEPRVTGNIASDVSDSDDASLITSVSQLRASPQLRTTRSTSSKVSKSRSGHGIRHRHRKRKGLLRFCLSFLFGRLDSWKDVLDELTSLFNALLVGVIIYGICRLFLTVTDLV</sequence>
<evidence type="ECO:0000313" key="10">
    <source>
        <dbReference type="EMBL" id="THD23315.1"/>
    </source>
</evidence>
<feature type="compositionally biased region" description="Polar residues" evidence="7">
    <location>
        <begin position="482"/>
        <end position="498"/>
    </location>
</feature>
<evidence type="ECO:0000256" key="5">
    <source>
        <dbReference type="ARBA" id="ARBA00023136"/>
    </source>
</evidence>
<evidence type="ECO:0000256" key="2">
    <source>
        <dbReference type="ARBA" id="ARBA00007600"/>
    </source>
</evidence>
<protein>
    <recommendedName>
        <fullName evidence="9">Ima1 N-terminal domain-containing protein</fullName>
    </recommendedName>
</protein>
<evidence type="ECO:0000256" key="1">
    <source>
        <dbReference type="ARBA" id="ARBA00004473"/>
    </source>
</evidence>
<dbReference type="GO" id="GO:0051015">
    <property type="term" value="F:actin filament binding"/>
    <property type="evidence" value="ECO:0007669"/>
    <property type="project" value="TreeGrafter"/>
</dbReference>
<feature type="transmembrane region" description="Helical" evidence="8">
    <location>
        <begin position="580"/>
        <end position="601"/>
    </location>
</feature>